<dbReference type="RefSeq" id="XP_026683750.1">
    <property type="nucleotide sequence ID" value="XM_026827949.1"/>
</dbReference>
<dbReference type="PANTHER" id="PTHR12702">
    <property type="entry name" value="SEC15"/>
    <property type="match status" value="1"/>
</dbReference>
<evidence type="ECO:0000313" key="1">
    <source>
        <dbReference type="Proteomes" id="UP000079169"/>
    </source>
</evidence>
<dbReference type="GO" id="GO:0006893">
    <property type="term" value="P:Golgi to plasma membrane transport"/>
    <property type="evidence" value="ECO:0007669"/>
    <property type="project" value="TreeGrafter"/>
</dbReference>
<gene>
    <name evidence="2" type="primary">LOC113469917</name>
</gene>
<dbReference type="GO" id="GO:0006886">
    <property type="term" value="P:intracellular protein transport"/>
    <property type="evidence" value="ECO:0007669"/>
    <property type="project" value="InterPro"/>
</dbReference>
<accession>A0A3Q0JAM3</accession>
<dbReference type="GeneID" id="113469917"/>
<proteinExistence type="predicted"/>
<name>A0A3Q0JAM3_DIACI</name>
<dbReference type="GO" id="GO:0016020">
    <property type="term" value="C:membrane"/>
    <property type="evidence" value="ECO:0007669"/>
    <property type="project" value="TreeGrafter"/>
</dbReference>
<reference evidence="2" key="1">
    <citation type="submission" date="2025-08" db="UniProtKB">
        <authorList>
            <consortium name="RefSeq"/>
        </authorList>
    </citation>
    <scope>IDENTIFICATION</scope>
</reference>
<dbReference type="PANTHER" id="PTHR12702:SF0">
    <property type="entry name" value="EXOCYST COMPLEX COMPONENT 6"/>
    <property type="match status" value="1"/>
</dbReference>
<evidence type="ECO:0000313" key="2">
    <source>
        <dbReference type="RefSeq" id="XP_026683750.1"/>
    </source>
</evidence>
<dbReference type="Proteomes" id="UP000079169">
    <property type="component" value="Unplaced"/>
</dbReference>
<dbReference type="KEGG" id="dci:113469917"/>
<dbReference type="PaxDb" id="121845-A0A3Q0JAM3"/>
<dbReference type="GO" id="GO:0000145">
    <property type="term" value="C:exocyst"/>
    <property type="evidence" value="ECO:0007669"/>
    <property type="project" value="TreeGrafter"/>
</dbReference>
<dbReference type="STRING" id="121845.A0A3Q0JAM3"/>
<organism evidence="1 2">
    <name type="scientific">Diaphorina citri</name>
    <name type="common">Asian citrus psyllid</name>
    <dbReference type="NCBI Taxonomy" id="121845"/>
    <lineage>
        <taxon>Eukaryota</taxon>
        <taxon>Metazoa</taxon>
        <taxon>Ecdysozoa</taxon>
        <taxon>Arthropoda</taxon>
        <taxon>Hexapoda</taxon>
        <taxon>Insecta</taxon>
        <taxon>Pterygota</taxon>
        <taxon>Neoptera</taxon>
        <taxon>Paraneoptera</taxon>
        <taxon>Hemiptera</taxon>
        <taxon>Sternorrhyncha</taxon>
        <taxon>Psylloidea</taxon>
        <taxon>Psyllidae</taxon>
        <taxon>Diaphorininae</taxon>
        <taxon>Diaphorina</taxon>
    </lineage>
</organism>
<dbReference type="GO" id="GO:0090522">
    <property type="term" value="P:vesicle tethering involved in exocytosis"/>
    <property type="evidence" value="ECO:0007669"/>
    <property type="project" value="InterPro"/>
</dbReference>
<protein>
    <submittedName>
        <fullName evidence="2">Exocyst complex component 6B-like</fullName>
    </submittedName>
</protein>
<sequence length="107" mass="12171">MHENIASYKSYVHSVVGFFVVEDHVLNTTENLISRAYLDQHWEAALGKISNALRTQSAYCTDATLLLHIKDLIMLFITTLRMSSTYLNHCNTLANKGFFVLKIFSSI</sequence>
<keyword evidence="1" id="KW-1185">Reference proteome</keyword>
<dbReference type="AlphaFoldDB" id="A0A3Q0JAM3"/>
<dbReference type="InterPro" id="IPR007225">
    <property type="entry name" value="EXOC6/Sec15"/>
</dbReference>